<name>A0A0N1ICX0_PAPMA</name>
<dbReference type="AlphaFoldDB" id="A0A0N1ICX0"/>
<gene>
    <name evidence="1" type="ORF">RR48_00003</name>
</gene>
<reference evidence="1 2" key="1">
    <citation type="journal article" date="2015" name="Nat. Commun.">
        <title>Outbred genome sequencing and CRISPR/Cas9 gene editing in butterflies.</title>
        <authorList>
            <person name="Li X."/>
            <person name="Fan D."/>
            <person name="Zhang W."/>
            <person name="Liu G."/>
            <person name="Zhang L."/>
            <person name="Zhao L."/>
            <person name="Fang X."/>
            <person name="Chen L."/>
            <person name="Dong Y."/>
            <person name="Chen Y."/>
            <person name="Ding Y."/>
            <person name="Zhao R."/>
            <person name="Feng M."/>
            <person name="Zhu Y."/>
            <person name="Feng Y."/>
            <person name="Jiang X."/>
            <person name="Zhu D."/>
            <person name="Xiang H."/>
            <person name="Feng X."/>
            <person name="Li S."/>
            <person name="Wang J."/>
            <person name="Zhang G."/>
            <person name="Kronforst M.R."/>
            <person name="Wang W."/>
        </authorList>
    </citation>
    <scope>NUCLEOTIDE SEQUENCE [LARGE SCALE GENOMIC DNA]</scope>
    <source>
        <strain evidence="1">Ya'a_city_454_Pm</strain>
        <tissue evidence="1">Whole body</tissue>
    </source>
</reference>
<keyword evidence="2" id="KW-1185">Reference proteome</keyword>
<dbReference type="Proteomes" id="UP000053240">
    <property type="component" value="Unassembled WGS sequence"/>
</dbReference>
<accession>A0A0N1ICX0</accession>
<comment type="caution">
    <text evidence="1">The sequence shown here is derived from an EMBL/GenBank/DDBJ whole genome shotgun (WGS) entry which is preliminary data.</text>
</comment>
<dbReference type="EMBL" id="LADJ01046475">
    <property type="protein sequence ID" value="KPJ21439.1"/>
    <property type="molecule type" value="Genomic_DNA"/>
</dbReference>
<dbReference type="InParanoid" id="A0A0N1ICX0"/>
<evidence type="ECO:0000313" key="2">
    <source>
        <dbReference type="Proteomes" id="UP000053240"/>
    </source>
</evidence>
<organism evidence="1 2">
    <name type="scientific">Papilio machaon</name>
    <name type="common">Old World swallowtail butterfly</name>
    <dbReference type="NCBI Taxonomy" id="76193"/>
    <lineage>
        <taxon>Eukaryota</taxon>
        <taxon>Metazoa</taxon>
        <taxon>Ecdysozoa</taxon>
        <taxon>Arthropoda</taxon>
        <taxon>Hexapoda</taxon>
        <taxon>Insecta</taxon>
        <taxon>Pterygota</taxon>
        <taxon>Neoptera</taxon>
        <taxon>Endopterygota</taxon>
        <taxon>Lepidoptera</taxon>
        <taxon>Glossata</taxon>
        <taxon>Ditrysia</taxon>
        <taxon>Papilionoidea</taxon>
        <taxon>Papilionidae</taxon>
        <taxon>Papilioninae</taxon>
        <taxon>Papilio</taxon>
    </lineage>
</organism>
<evidence type="ECO:0000313" key="1">
    <source>
        <dbReference type="EMBL" id="KPJ21439.1"/>
    </source>
</evidence>
<proteinExistence type="predicted"/>
<sequence length="81" mass="9224">MHESINLTPLTKLSISQLDPLNVNIENPLMDTEDIQPMTFVKLESSENVEDFLLNATPLESEDCDLDLKVCFYKSHKLDLS</sequence>
<protein>
    <submittedName>
        <fullName evidence="1">Uncharacterized protein</fullName>
    </submittedName>
</protein>